<keyword evidence="1" id="KW-0812">Transmembrane</keyword>
<evidence type="ECO:0000313" key="2">
    <source>
        <dbReference type="EMBL" id="CAI9958544.1"/>
    </source>
</evidence>
<gene>
    <name evidence="3" type="ORF">HINF_LOCUS22073</name>
    <name evidence="2" type="ORF">HINF_LOCUS46189</name>
</gene>
<keyword evidence="1" id="KW-1133">Transmembrane helix</keyword>
<reference evidence="3 4" key="2">
    <citation type="submission" date="2024-07" db="EMBL/GenBank/DDBJ databases">
        <authorList>
            <person name="Akdeniz Z."/>
        </authorList>
    </citation>
    <scope>NUCLEOTIDE SEQUENCE [LARGE SCALE GENOMIC DNA]</scope>
</reference>
<dbReference type="Proteomes" id="UP001642409">
    <property type="component" value="Unassembled WGS sequence"/>
</dbReference>
<dbReference type="AlphaFoldDB" id="A0AA86QFU1"/>
<proteinExistence type="predicted"/>
<organism evidence="2">
    <name type="scientific">Hexamita inflata</name>
    <dbReference type="NCBI Taxonomy" id="28002"/>
    <lineage>
        <taxon>Eukaryota</taxon>
        <taxon>Metamonada</taxon>
        <taxon>Diplomonadida</taxon>
        <taxon>Hexamitidae</taxon>
        <taxon>Hexamitinae</taxon>
        <taxon>Hexamita</taxon>
    </lineage>
</organism>
<dbReference type="EMBL" id="CAXDID020000061">
    <property type="protein sequence ID" value="CAL6010411.1"/>
    <property type="molecule type" value="Genomic_DNA"/>
</dbReference>
<evidence type="ECO:0000313" key="3">
    <source>
        <dbReference type="EMBL" id="CAL6010411.1"/>
    </source>
</evidence>
<reference evidence="2" key="1">
    <citation type="submission" date="2023-06" db="EMBL/GenBank/DDBJ databases">
        <authorList>
            <person name="Kurt Z."/>
        </authorList>
    </citation>
    <scope>NUCLEOTIDE SEQUENCE</scope>
</reference>
<protein>
    <submittedName>
        <fullName evidence="3">Hypothetical_protein</fullName>
    </submittedName>
</protein>
<evidence type="ECO:0000313" key="4">
    <source>
        <dbReference type="Proteomes" id="UP001642409"/>
    </source>
</evidence>
<feature type="transmembrane region" description="Helical" evidence="1">
    <location>
        <begin position="21"/>
        <end position="41"/>
    </location>
</feature>
<keyword evidence="4" id="KW-1185">Reference proteome</keyword>
<evidence type="ECO:0000256" key="1">
    <source>
        <dbReference type="SAM" id="Phobius"/>
    </source>
</evidence>
<comment type="caution">
    <text evidence="2">The sequence shown here is derived from an EMBL/GenBank/DDBJ whole genome shotgun (WGS) entry which is preliminary data.</text>
</comment>
<keyword evidence="1" id="KW-0472">Membrane</keyword>
<sequence>MGQRYWSDCSQKHIINYQAHSYQFLVIIYFSALNNVNYWIVDCSIVRFKQLRTVPIQLESKLWTQLVSFKTQLHDFSFPICFVTQFQHQNTVYTHLSPPCWARSWGASDAMSKRLCLSSRIGLAHLKEWSETFLLYTALNACDIYISKMKRIQLCQIEV</sequence>
<accession>A0AA86QFU1</accession>
<dbReference type="EMBL" id="CATOUU010000906">
    <property type="protein sequence ID" value="CAI9958544.1"/>
    <property type="molecule type" value="Genomic_DNA"/>
</dbReference>
<name>A0AA86QFU1_9EUKA</name>